<feature type="transmembrane region" description="Helical" evidence="2">
    <location>
        <begin position="318"/>
        <end position="345"/>
    </location>
</feature>
<dbReference type="Pfam" id="PF20153">
    <property type="entry name" value="DUF6535"/>
    <property type="match status" value="1"/>
</dbReference>
<evidence type="ECO:0000313" key="4">
    <source>
        <dbReference type="EMBL" id="KAF9466929.1"/>
    </source>
</evidence>
<evidence type="ECO:0000256" key="1">
    <source>
        <dbReference type="SAM" id="MobiDB-lite"/>
    </source>
</evidence>
<keyword evidence="2" id="KW-0812">Transmembrane</keyword>
<keyword evidence="2" id="KW-0472">Membrane</keyword>
<feature type="compositionally biased region" description="Polar residues" evidence="1">
    <location>
        <begin position="22"/>
        <end position="34"/>
    </location>
</feature>
<dbReference type="Proteomes" id="UP000807353">
    <property type="component" value="Unassembled WGS sequence"/>
</dbReference>
<evidence type="ECO:0000259" key="3">
    <source>
        <dbReference type="Pfam" id="PF20153"/>
    </source>
</evidence>
<accession>A0A9P6CNF7</accession>
<reference evidence="4" key="1">
    <citation type="submission" date="2020-11" db="EMBL/GenBank/DDBJ databases">
        <authorList>
            <consortium name="DOE Joint Genome Institute"/>
            <person name="Ahrendt S."/>
            <person name="Riley R."/>
            <person name="Andreopoulos W."/>
            <person name="Labutti K."/>
            <person name="Pangilinan J."/>
            <person name="Ruiz-Duenas F.J."/>
            <person name="Barrasa J.M."/>
            <person name="Sanchez-Garcia M."/>
            <person name="Camarero S."/>
            <person name="Miyauchi S."/>
            <person name="Serrano A."/>
            <person name="Linde D."/>
            <person name="Babiker R."/>
            <person name="Drula E."/>
            <person name="Ayuso-Fernandez I."/>
            <person name="Pacheco R."/>
            <person name="Padilla G."/>
            <person name="Ferreira P."/>
            <person name="Barriuso J."/>
            <person name="Kellner H."/>
            <person name="Castanera R."/>
            <person name="Alfaro M."/>
            <person name="Ramirez L."/>
            <person name="Pisabarro A.G."/>
            <person name="Kuo A."/>
            <person name="Tritt A."/>
            <person name="Lipzen A."/>
            <person name="He G."/>
            <person name="Yan M."/>
            <person name="Ng V."/>
            <person name="Cullen D."/>
            <person name="Martin F."/>
            <person name="Rosso M.-N."/>
            <person name="Henrissat B."/>
            <person name="Hibbett D."/>
            <person name="Martinez A.T."/>
            <person name="Grigoriev I.V."/>
        </authorList>
    </citation>
    <scope>NUCLEOTIDE SEQUENCE</scope>
    <source>
        <strain evidence="4">CBS 247.69</strain>
    </source>
</reference>
<evidence type="ECO:0000313" key="5">
    <source>
        <dbReference type="Proteomes" id="UP000807353"/>
    </source>
</evidence>
<sequence>MYENTDIDGKHDQRADTYGQVIETSTGESTIHGVSTSSKSRRPLPPRPRNQLKDSRRRPLPPTTAQSEIHDVPFSFSSRSSQYTHLHTPGKFCALGLHVELLFSLANHLLLFIDPIKDLFGTQDGIPSDDPIWKSYMDEAQRQDKNTVGYWNQSMDVILIFAGLFSAILTAFIIEFYQSLQPNPQQSTADQLVIITQLLQAGLTGQNAPAPSMRAIDSSDQLFSASSTAIGVNILWFISLTCSLGAAIGAMVIKQWLQFYIIGLSPNAYEYAHQHQYRLNALLAWHVPSIISTLPFIMLVSVGLFLVGLGWQLLQLHITVATVVISFMAIVLLCYVLSLVLSLLYPSCPYKTSALVLL</sequence>
<feature type="transmembrane region" description="Helical" evidence="2">
    <location>
        <begin position="157"/>
        <end position="177"/>
    </location>
</feature>
<evidence type="ECO:0000256" key="2">
    <source>
        <dbReference type="SAM" id="Phobius"/>
    </source>
</evidence>
<dbReference type="EMBL" id="MU150239">
    <property type="protein sequence ID" value="KAF9466929.1"/>
    <property type="molecule type" value="Genomic_DNA"/>
</dbReference>
<proteinExistence type="predicted"/>
<dbReference type="OrthoDB" id="3221808at2759"/>
<comment type="caution">
    <text evidence="4">The sequence shown here is derived from an EMBL/GenBank/DDBJ whole genome shotgun (WGS) entry which is preliminary data.</text>
</comment>
<feature type="transmembrane region" description="Helical" evidence="2">
    <location>
        <begin position="234"/>
        <end position="253"/>
    </location>
</feature>
<dbReference type="InterPro" id="IPR045338">
    <property type="entry name" value="DUF6535"/>
</dbReference>
<name>A0A9P6CNF7_9AGAR</name>
<keyword evidence="5" id="KW-1185">Reference proteome</keyword>
<feature type="region of interest" description="Disordered" evidence="1">
    <location>
        <begin position="1"/>
        <end position="71"/>
    </location>
</feature>
<feature type="transmembrane region" description="Helical" evidence="2">
    <location>
        <begin position="283"/>
        <end position="306"/>
    </location>
</feature>
<protein>
    <recommendedName>
        <fullName evidence="3">DUF6535 domain-containing protein</fullName>
    </recommendedName>
</protein>
<gene>
    <name evidence="4" type="ORF">BDZ94DRAFT_1332326</name>
</gene>
<dbReference type="AlphaFoldDB" id="A0A9P6CNF7"/>
<feature type="domain" description="DUF6535" evidence="3">
    <location>
        <begin position="133"/>
        <end position="314"/>
    </location>
</feature>
<organism evidence="4 5">
    <name type="scientific">Collybia nuda</name>
    <dbReference type="NCBI Taxonomy" id="64659"/>
    <lineage>
        <taxon>Eukaryota</taxon>
        <taxon>Fungi</taxon>
        <taxon>Dikarya</taxon>
        <taxon>Basidiomycota</taxon>
        <taxon>Agaricomycotina</taxon>
        <taxon>Agaricomycetes</taxon>
        <taxon>Agaricomycetidae</taxon>
        <taxon>Agaricales</taxon>
        <taxon>Tricholomatineae</taxon>
        <taxon>Clitocybaceae</taxon>
        <taxon>Collybia</taxon>
    </lineage>
</organism>
<keyword evidence="2" id="KW-1133">Transmembrane helix</keyword>